<evidence type="ECO:0000256" key="2">
    <source>
        <dbReference type="ARBA" id="ARBA00023136"/>
    </source>
</evidence>
<dbReference type="PANTHER" id="PTHR30329:SF21">
    <property type="entry name" value="LIPOPROTEIN YIAD-RELATED"/>
    <property type="match status" value="1"/>
</dbReference>
<dbReference type="Gene3D" id="2.120.10.30">
    <property type="entry name" value="TolB, C-terminal domain"/>
    <property type="match status" value="1"/>
</dbReference>
<dbReference type="PANTHER" id="PTHR30329">
    <property type="entry name" value="STATOR ELEMENT OF FLAGELLAR MOTOR COMPLEX"/>
    <property type="match status" value="1"/>
</dbReference>
<dbReference type="Proteomes" id="UP001209885">
    <property type="component" value="Unassembled WGS sequence"/>
</dbReference>
<evidence type="ECO:0000256" key="3">
    <source>
        <dbReference type="ARBA" id="ARBA00023237"/>
    </source>
</evidence>
<dbReference type="PROSITE" id="PS51123">
    <property type="entry name" value="OMPA_2"/>
    <property type="match status" value="1"/>
</dbReference>
<evidence type="ECO:0000259" key="5">
    <source>
        <dbReference type="PROSITE" id="PS51123"/>
    </source>
</evidence>
<dbReference type="SUPFAM" id="SSF103088">
    <property type="entry name" value="OmpA-like"/>
    <property type="match status" value="1"/>
</dbReference>
<keyword evidence="7" id="KW-1185">Reference proteome</keyword>
<dbReference type="InterPro" id="IPR036737">
    <property type="entry name" value="OmpA-like_sf"/>
</dbReference>
<dbReference type="Gene3D" id="2.60.40.1120">
    <property type="entry name" value="Carboxypeptidase-like, regulatory domain"/>
    <property type="match status" value="1"/>
</dbReference>
<keyword evidence="2 4" id="KW-0472">Membrane</keyword>
<dbReference type="SUPFAM" id="SSF82171">
    <property type="entry name" value="DPP6 N-terminal domain-like"/>
    <property type="match status" value="1"/>
</dbReference>
<proteinExistence type="predicted"/>
<dbReference type="InterPro" id="IPR050330">
    <property type="entry name" value="Bact_OuterMem_StrucFunc"/>
</dbReference>
<protein>
    <submittedName>
        <fullName evidence="6">OmpA family protein</fullName>
    </submittedName>
</protein>
<name>A0ABT3RVR2_9BACT</name>
<evidence type="ECO:0000256" key="4">
    <source>
        <dbReference type="PROSITE-ProRule" id="PRU00473"/>
    </source>
</evidence>
<organism evidence="6 7">
    <name type="scientific">Mangrovivirga halotolerans</name>
    <dbReference type="NCBI Taxonomy" id="2993936"/>
    <lineage>
        <taxon>Bacteria</taxon>
        <taxon>Pseudomonadati</taxon>
        <taxon>Bacteroidota</taxon>
        <taxon>Cytophagia</taxon>
        <taxon>Cytophagales</taxon>
        <taxon>Mangrovivirgaceae</taxon>
        <taxon>Mangrovivirga</taxon>
    </lineage>
</organism>
<comment type="caution">
    <text evidence="6">The sequence shown here is derived from an EMBL/GenBank/DDBJ whole genome shotgun (WGS) entry which is preliminary data.</text>
</comment>
<sequence length="670" mass="74439">MNKLIYIIFLIFLVAPAISSQHITWADEIVSISDISPEKGNNSDHILGKPDAIQGASSEGGVEVNGLDKIGKIEVEFEKPHQVQTVVIIENYAPGKVTKVILTDIKGNEIEVYKSAPENMVQNVNWHFIKVPLTEEKIKSLSLSVSTIGAEEMPQIDAVGISRTADIPLLRRELLAMNLPSAGNNPDLKIKTGREHLGPAVNYPEPELYPLITADGETLYFNRKNYSENKRGKKDKGDIYVSTALGSSFVKGKNLSYQNTRKFNRLLSIGADGSTYLISGKTPNADRGMLITYRSGNNWTDPVPISVSGLEFDGMHMDAVLSPSGKQMILSFAANEESDKDLYVSFKQNNLAWSAPIPLKGVKSNEDDYAPFLAADGKTLYFSSKGFGGMGGSDIYVSRRLDDTYRNWSNPENIGGSVNTIGDEEYFTVTAKGDYGYFTSNQNSYKKKEDIFRILLNINYKPDPVVLMSGQVFERETKQPVDASIILTNLETGKTIDQFNNSLSEGFYQFIIPAGNYVDFTAVADGYLSFSENVDLRDLNFFQEIRRDLKLYPKEVGEIIPLDNILFEEAKAIILPVSKSELNQLIKMMVDNPTLKIELGGHTDNRGSFENKLELSQKRVEAVKNVLVQAGISPDRISTKGYGDKKPIAPNDTEENMAKNRRVEVKIIEI</sequence>
<keyword evidence="3" id="KW-0998">Cell outer membrane</keyword>
<comment type="subcellular location">
    <subcellularLocation>
        <location evidence="1">Cell outer membrane</location>
    </subcellularLocation>
</comment>
<evidence type="ECO:0000256" key="1">
    <source>
        <dbReference type="ARBA" id="ARBA00004442"/>
    </source>
</evidence>
<dbReference type="InterPro" id="IPR011659">
    <property type="entry name" value="WD40"/>
</dbReference>
<gene>
    <name evidence="6" type="ORF">OO013_17640</name>
</gene>
<dbReference type="Gene3D" id="3.30.1330.60">
    <property type="entry name" value="OmpA-like domain"/>
    <property type="match status" value="1"/>
</dbReference>
<dbReference type="InterPro" id="IPR006664">
    <property type="entry name" value="OMP_bac"/>
</dbReference>
<accession>A0ABT3RVR2</accession>
<dbReference type="InterPro" id="IPR006665">
    <property type="entry name" value="OmpA-like"/>
</dbReference>
<dbReference type="EMBL" id="JAPFQN010000011">
    <property type="protein sequence ID" value="MCX2745710.1"/>
    <property type="molecule type" value="Genomic_DNA"/>
</dbReference>
<dbReference type="PRINTS" id="PR01021">
    <property type="entry name" value="OMPADOMAIN"/>
</dbReference>
<dbReference type="RefSeq" id="WP_266058308.1">
    <property type="nucleotide sequence ID" value="NZ_JAPFQN010000011.1"/>
</dbReference>
<dbReference type="Pfam" id="PF07676">
    <property type="entry name" value="PD40"/>
    <property type="match status" value="2"/>
</dbReference>
<dbReference type="CDD" id="cd07185">
    <property type="entry name" value="OmpA_C-like"/>
    <property type="match status" value="1"/>
</dbReference>
<reference evidence="6 7" key="1">
    <citation type="submission" date="2022-11" db="EMBL/GenBank/DDBJ databases">
        <title>The characterization of three novel Bacteroidetes species and genomic analysis of their roles in tidal elemental geochemical cycles.</title>
        <authorList>
            <person name="Ma K."/>
        </authorList>
    </citation>
    <scope>NUCLEOTIDE SEQUENCE [LARGE SCALE GENOMIC DNA]</scope>
    <source>
        <strain evidence="6 7">M17</strain>
    </source>
</reference>
<evidence type="ECO:0000313" key="7">
    <source>
        <dbReference type="Proteomes" id="UP001209885"/>
    </source>
</evidence>
<dbReference type="InterPro" id="IPR011042">
    <property type="entry name" value="6-blade_b-propeller_TolB-like"/>
</dbReference>
<dbReference type="Pfam" id="PF00691">
    <property type="entry name" value="OmpA"/>
    <property type="match status" value="1"/>
</dbReference>
<evidence type="ECO:0000313" key="6">
    <source>
        <dbReference type="EMBL" id="MCX2745710.1"/>
    </source>
</evidence>
<dbReference type="PRINTS" id="PR01023">
    <property type="entry name" value="NAFLGMOTY"/>
</dbReference>
<feature type="domain" description="OmpA-like" evidence="5">
    <location>
        <begin position="555"/>
        <end position="670"/>
    </location>
</feature>